<organism evidence="1 2">
    <name type="scientific">Meganyctiphanes norvegica</name>
    <name type="common">Northern krill</name>
    <name type="synonym">Thysanopoda norvegica</name>
    <dbReference type="NCBI Taxonomy" id="48144"/>
    <lineage>
        <taxon>Eukaryota</taxon>
        <taxon>Metazoa</taxon>
        <taxon>Ecdysozoa</taxon>
        <taxon>Arthropoda</taxon>
        <taxon>Crustacea</taxon>
        <taxon>Multicrustacea</taxon>
        <taxon>Malacostraca</taxon>
        <taxon>Eumalacostraca</taxon>
        <taxon>Eucarida</taxon>
        <taxon>Euphausiacea</taxon>
        <taxon>Euphausiidae</taxon>
        <taxon>Meganyctiphanes</taxon>
    </lineage>
</organism>
<evidence type="ECO:0000313" key="1">
    <source>
        <dbReference type="EMBL" id="CAL4093731.1"/>
    </source>
</evidence>
<dbReference type="AlphaFoldDB" id="A0AAV2QQ65"/>
<dbReference type="EMBL" id="CAXKWB010009170">
    <property type="protein sequence ID" value="CAL4093731.1"/>
    <property type="molecule type" value="Genomic_DNA"/>
</dbReference>
<comment type="caution">
    <text evidence="1">The sequence shown here is derived from an EMBL/GenBank/DDBJ whole genome shotgun (WGS) entry which is preliminary data.</text>
</comment>
<evidence type="ECO:0000313" key="2">
    <source>
        <dbReference type="Proteomes" id="UP001497623"/>
    </source>
</evidence>
<accession>A0AAV2QQ65</accession>
<feature type="non-terminal residue" evidence="1">
    <location>
        <position position="1"/>
    </location>
</feature>
<proteinExistence type="predicted"/>
<keyword evidence="2" id="KW-1185">Reference proteome</keyword>
<dbReference type="Proteomes" id="UP001497623">
    <property type="component" value="Unassembled WGS sequence"/>
</dbReference>
<gene>
    <name evidence="1" type="ORF">MNOR_LOCUS14948</name>
</gene>
<sequence>LIPIFLHVVSLNALNSVGHSLAIECLPTKLLGPLTTKKVNANGLLNLYKSVDTFNWTTGHSWSAMLPSANLILTPLDNLLDFSMPHFVSCFCNASKRFSEIILCEAAVSTSIPK</sequence>
<protein>
    <submittedName>
        <fullName evidence="1">Uncharacterized protein</fullName>
    </submittedName>
</protein>
<reference evidence="1 2" key="1">
    <citation type="submission" date="2024-05" db="EMBL/GenBank/DDBJ databases">
        <authorList>
            <person name="Wallberg A."/>
        </authorList>
    </citation>
    <scope>NUCLEOTIDE SEQUENCE [LARGE SCALE GENOMIC DNA]</scope>
</reference>
<name>A0AAV2QQ65_MEGNR</name>